<gene>
    <name evidence="2" type="ORF">TSAR_011399</name>
</gene>
<feature type="region of interest" description="Disordered" evidence="1">
    <location>
        <begin position="1"/>
        <end position="27"/>
    </location>
</feature>
<evidence type="ECO:0000313" key="3">
    <source>
        <dbReference type="Proteomes" id="UP000215335"/>
    </source>
</evidence>
<comment type="caution">
    <text evidence="2">The sequence shown here is derived from an EMBL/GenBank/DDBJ whole genome shotgun (WGS) entry which is preliminary data.</text>
</comment>
<sequence length="27" mass="3203">MTILETNRGKRVDKNENRKGRMVDRKG</sequence>
<dbReference type="AlphaFoldDB" id="A0A232ETS7"/>
<protein>
    <submittedName>
        <fullName evidence="2">Uncharacterized protein</fullName>
    </submittedName>
</protein>
<name>A0A232ETS7_9HYME</name>
<evidence type="ECO:0000256" key="1">
    <source>
        <dbReference type="SAM" id="MobiDB-lite"/>
    </source>
</evidence>
<keyword evidence="3" id="KW-1185">Reference proteome</keyword>
<evidence type="ECO:0000313" key="2">
    <source>
        <dbReference type="EMBL" id="OXU21768.1"/>
    </source>
</evidence>
<organism evidence="2 3">
    <name type="scientific">Trichomalopsis sarcophagae</name>
    <dbReference type="NCBI Taxonomy" id="543379"/>
    <lineage>
        <taxon>Eukaryota</taxon>
        <taxon>Metazoa</taxon>
        <taxon>Ecdysozoa</taxon>
        <taxon>Arthropoda</taxon>
        <taxon>Hexapoda</taxon>
        <taxon>Insecta</taxon>
        <taxon>Pterygota</taxon>
        <taxon>Neoptera</taxon>
        <taxon>Endopterygota</taxon>
        <taxon>Hymenoptera</taxon>
        <taxon>Apocrita</taxon>
        <taxon>Proctotrupomorpha</taxon>
        <taxon>Chalcidoidea</taxon>
        <taxon>Pteromalidae</taxon>
        <taxon>Pteromalinae</taxon>
        <taxon>Trichomalopsis</taxon>
    </lineage>
</organism>
<dbReference type="EMBL" id="NNAY01002228">
    <property type="protein sequence ID" value="OXU21768.1"/>
    <property type="molecule type" value="Genomic_DNA"/>
</dbReference>
<proteinExistence type="predicted"/>
<accession>A0A232ETS7</accession>
<reference evidence="2 3" key="1">
    <citation type="journal article" date="2017" name="Curr. Biol.">
        <title>The Evolution of Venom by Co-option of Single-Copy Genes.</title>
        <authorList>
            <person name="Martinson E.O."/>
            <person name="Mrinalini"/>
            <person name="Kelkar Y.D."/>
            <person name="Chang C.H."/>
            <person name="Werren J.H."/>
        </authorList>
    </citation>
    <scope>NUCLEOTIDE SEQUENCE [LARGE SCALE GENOMIC DNA]</scope>
    <source>
        <strain evidence="2 3">Alberta</strain>
        <tissue evidence="2">Whole body</tissue>
    </source>
</reference>
<feature type="compositionally biased region" description="Basic and acidic residues" evidence="1">
    <location>
        <begin position="7"/>
        <end position="27"/>
    </location>
</feature>
<dbReference type="Proteomes" id="UP000215335">
    <property type="component" value="Unassembled WGS sequence"/>
</dbReference>